<accession>A0A645GEY7</accession>
<dbReference type="EMBL" id="VSSQ01073577">
    <property type="protein sequence ID" value="MPN24660.1"/>
    <property type="molecule type" value="Genomic_DNA"/>
</dbReference>
<comment type="caution">
    <text evidence="1">The sequence shown here is derived from an EMBL/GenBank/DDBJ whole genome shotgun (WGS) entry which is preliminary data.</text>
</comment>
<protein>
    <submittedName>
        <fullName evidence="1">Uncharacterized protein</fullName>
    </submittedName>
</protein>
<proteinExistence type="predicted"/>
<dbReference type="AlphaFoldDB" id="A0A645GEY7"/>
<name>A0A645GEY7_9ZZZZ</name>
<gene>
    <name evidence="1" type="ORF">SDC9_172062</name>
</gene>
<sequence length="84" mass="8535">MGNETDLAEHGGAMATRVQTVDADATVEGVFAEQATDKGGFAGAVGADQGDPFADPDVEADAIEYPGFAKGLGDIIELDHGARL</sequence>
<reference evidence="1" key="1">
    <citation type="submission" date="2019-08" db="EMBL/GenBank/DDBJ databases">
        <authorList>
            <person name="Kucharzyk K."/>
            <person name="Murdoch R.W."/>
            <person name="Higgins S."/>
            <person name="Loffler F."/>
        </authorList>
    </citation>
    <scope>NUCLEOTIDE SEQUENCE</scope>
</reference>
<evidence type="ECO:0000313" key="1">
    <source>
        <dbReference type="EMBL" id="MPN24660.1"/>
    </source>
</evidence>
<organism evidence="1">
    <name type="scientific">bioreactor metagenome</name>
    <dbReference type="NCBI Taxonomy" id="1076179"/>
    <lineage>
        <taxon>unclassified sequences</taxon>
        <taxon>metagenomes</taxon>
        <taxon>ecological metagenomes</taxon>
    </lineage>
</organism>